<dbReference type="GO" id="GO:0005829">
    <property type="term" value="C:cytosol"/>
    <property type="evidence" value="ECO:0007669"/>
    <property type="project" value="TreeGrafter"/>
</dbReference>
<keyword evidence="4" id="KW-0547">Nucleotide-binding</keyword>
<accession>A0A4R7B9B8</accession>
<keyword evidence="7" id="KW-0030">Aminoacyl-tRNA synthetase</keyword>
<dbReference type="Gene3D" id="3.40.50.620">
    <property type="entry name" value="HUPs"/>
    <property type="match status" value="1"/>
</dbReference>
<evidence type="ECO:0000256" key="5">
    <source>
        <dbReference type="ARBA" id="ARBA00022840"/>
    </source>
</evidence>
<dbReference type="InterPro" id="IPR014729">
    <property type="entry name" value="Rossmann-like_a/b/a_fold"/>
</dbReference>
<comment type="subunit">
    <text evidence="2">Monomer.</text>
</comment>
<keyword evidence="5" id="KW-0067">ATP-binding</keyword>
<dbReference type="PRINTS" id="PR00983">
    <property type="entry name" value="TRNASYNTHCYS"/>
</dbReference>
<comment type="caution">
    <text evidence="7">The sequence shown here is derived from an EMBL/GenBank/DDBJ whole genome shotgun (WGS) entry which is preliminary data.</text>
</comment>
<keyword evidence="8" id="KW-1185">Reference proteome</keyword>
<dbReference type="SUPFAM" id="SSF52374">
    <property type="entry name" value="Nucleotidylyl transferase"/>
    <property type="match status" value="1"/>
</dbReference>
<dbReference type="InterPro" id="IPR024909">
    <property type="entry name" value="Cys-tRNA/MSH_ligase"/>
</dbReference>
<reference evidence="7 8" key="1">
    <citation type="submission" date="2019-03" db="EMBL/GenBank/DDBJ databases">
        <title>Genomic Encyclopedia of Type Strains, Phase III (KMG-III): the genomes of soil and plant-associated and newly described type strains.</title>
        <authorList>
            <person name="Whitman W."/>
        </authorList>
    </citation>
    <scope>NUCLEOTIDE SEQUENCE [LARGE SCALE GENOMIC DNA]</scope>
    <source>
        <strain evidence="7 8">CECT 8976</strain>
    </source>
</reference>
<evidence type="ECO:0000256" key="4">
    <source>
        <dbReference type="ARBA" id="ARBA00022741"/>
    </source>
</evidence>
<dbReference type="PANTHER" id="PTHR10890">
    <property type="entry name" value="CYSTEINYL-TRNA SYNTHETASE"/>
    <property type="match status" value="1"/>
</dbReference>
<dbReference type="Pfam" id="PF01406">
    <property type="entry name" value="tRNA-synt_1e"/>
    <property type="match status" value="1"/>
</dbReference>
<evidence type="ECO:0000313" key="8">
    <source>
        <dbReference type="Proteomes" id="UP000295611"/>
    </source>
</evidence>
<dbReference type="PANTHER" id="PTHR10890:SF3">
    <property type="entry name" value="CYSTEINE--TRNA LIGASE, CYTOPLASMIC"/>
    <property type="match status" value="1"/>
</dbReference>
<name>A0A4R7B9B8_9NEIS</name>
<sequence length="255" mass="29298">MQLYLYDTWQRDLRLFEPLRAEHVGLYCCGPTVYDYAHIGNLRSYLFEDVLRRVLEFNGHTVRHVVNITDVGHLVSDGDDGEDKMEKGSRRAGGASAWTLAERFTRAFQDDMDALGMLAPTLWCRATDHIPEQIDFIAALAAKDFTYRTDDGIYFDTSRQDDYGYLARLDRDGLQAGIRVEQGQKRHATDFALWKFSPRDAKRQMEWDSPWGRGFPGWHIECSAMSAKYLSPWFDIHCGGEDHIAVHHSNEIAQS</sequence>
<organism evidence="7 8">
    <name type="scientific">Paludibacterium purpuratum</name>
    <dbReference type="NCBI Taxonomy" id="1144873"/>
    <lineage>
        <taxon>Bacteria</taxon>
        <taxon>Pseudomonadati</taxon>
        <taxon>Pseudomonadota</taxon>
        <taxon>Betaproteobacteria</taxon>
        <taxon>Neisseriales</taxon>
        <taxon>Chromobacteriaceae</taxon>
        <taxon>Paludibacterium</taxon>
    </lineage>
</organism>
<protein>
    <submittedName>
        <fullName evidence="7">Cysteinyl-tRNA synthetase</fullName>
    </submittedName>
</protein>
<keyword evidence="3" id="KW-0436">Ligase</keyword>
<dbReference type="AlphaFoldDB" id="A0A4R7B9B8"/>
<evidence type="ECO:0000259" key="6">
    <source>
        <dbReference type="Pfam" id="PF01406"/>
    </source>
</evidence>
<evidence type="ECO:0000256" key="2">
    <source>
        <dbReference type="ARBA" id="ARBA00011245"/>
    </source>
</evidence>
<dbReference type="GO" id="GO:0005524">
    <property type="term" value="F:ATP binding"/>
    <property type="evidence" value="ECO:0007669"/>
    <property type="project" value="UniProtKB-KW"/>
</dbReference>
<gene>
    <name evidence="7" type="ORF">DFP86_103133</name>
</gene>
<dbReference type="GO" id="GO:0004817">
    <property type="term" value="F:cysteine-tRNA ligase activity"/>
    <property type="evidence" value="ECO:0007669"/>
    <property type="project" value="TreeGrafter"/>
</dbReference>
<dbReference type="InterPro" id="IPR032678">
    <property type="entry name" value="tRNA-synt_1_cat_dom"/>
</dbReference>
<evidence type="ECO:0000313" key="7">
    <source>
        <dbReference type="EMBL" id="TDR81480.1"/>
    </source>
</evidence>
<evidence type="ECO:0000256" key="3">
    <source>
        <dbReference type="ARBA" id="ARBA00022598"/>
    </source>
</evidence>
<dbReference type="EMBL" id="SNZP01000003">
    <property type="protein sequence ID" value="TDR81480.1"/>
    <property type="molecule type" value="Genomic_DNA"/>
</dbReference>
<feature type="domain" description="tRNA synthetases class I catalytic" evidence="6">
    <location>
        <begin position="16"/>
        <end position="255"/>
    </location>
</feature>
<evidence type="ECO:0000256" key="1">
    <source>
        <dbReference type="ARBA" id="ARBA00005594"/>
    </source>
</evidence>
<comment type="similarity">
    <text evidence="1">Belongs to the class-I aminoacyl-tRNA synthetase family.</text>
</comment>
<dbReference type="Proteomes" id="UP000295611">
    <property type="component" value="Unassembled WGS sequence"/>
</dbReference>
<proteinExistence type="inferred from homology"/>
<dbReference type="GO" id="GO:0006423">
    <property type="term" value="P:cysteinyl-tRNA aminoacylation"/>
    <property type="evidence" value="ECO:0007669"/>
    <property type="project" value="TreeGrafter"/>
</dbReference>